<sequence>MAFSASPQNCLQAMTQVNIRCCTPAPWSYMWKGCIIATVAAVTAAIIIAFFIFSKAAVPPEMKPWEKYRLPATLSPQYYNVTLWPRLEMDTNGLYIFTGHSGVAFVCMNKTRWILIHSNKLNYILTPDGHHAMLTGMAGTKAPAIKKTWLQVETQYLVVELSEKLQVGKTYWLFTEFQGELTDSLGGFYRSEYYEDGVKRVVATTQMQPTDARKAFPCFDEPAMKAVFHMTLIHVPGTKALANAMEIGTKLITLNNQTVLQTKFEPTKKMSTYLLAFIVSDFDFIRAPQREKVLIRIWARRKAINSGQGDYSLNITGLLLDFFQYYYNTSYPLHKSDQVALPDFSAGAMENWGLVTYRETTLLYDPEVSSNEDKEDVVIVISHELAHMWFGNLVTMKWWNDVWLNEGFATYVSYLGASEAEPTWSIKDLMVLDVIQPALLVDSQGSSHPLSCLEDAINTPKEISALFNSITYKKGAAVLRMLSEVLSEPVFVKGLIAYLNQFAYGNTVYTDLWGQIQAVNLNPELNLPATINEIMNRWTLQMGFPVVTIDTQTGRITQKLFLLDPDTQLGRPSSYEYEWFVPIKWMKNGTNMGQYWLLNETDTHLSMKTNNKWVLANLNISGFYRVNYDSQNWQRLLSQLTTDHTAIPIINRAQIIDDAFSLSRAKIISTTVALSTTKYLSKETEYVPWESAVRNLNHFSDMLEQTEVYDAMQNYLRQKVQPLFTYFKKITSDWTQIPSRHTDQYNQINAISLGCKTGVEGCMNLTSMWYNKWMENPSKNLIHPNLKATVYCYAISIGGDAEWEFGWKMYKNATIAAEAKKLMSALSCTRNKTSISFLHPRYLKYTLDPNMIRKQDVAFIMAHAASSVVGRTQAWNFIRANWHHFVKDYDGFYSFGYIMLLVTRRFSTETELNQLQQFRDEIASAGLESTVWTVDQQIERTKANMKWVAENKEQIKKWLTEESA</sequence>
<dbReference type="Proteomes" id="UP000314983">
    <property type="component" value="Chromosome 1"/>
</dbReference>
<dbReference type="PANTHER" id="PTHR11533:SF300">
    <property type="entry name" value="AMINOPEPTIDASE"/>
    <property type="match status" value="1"/>
</dbReference>
<dbReference type="GO" id="GO:0005886">
    <property type="term" value="C:plasma membrane"/>
    <property type="evidence" value="ECO:0007669"/>
    <property type="project" value="UniProtKB-SubCell"/>
</dbReference>
<dbReference type="FunFam" id="1.10.390.10:FF:000016">
    <property type="entry name" value="Glutamyl aminopeptidase"/>
    <property type="match status" value="1"/>
</dbReference>
<keyword evidence="10 18" id="KW-0862">Zinc</keyword>
<evidence type="ECO:0000256" key="14">
    <source>
        <dbReference type="ARBA" id="ARBA00023136"/>
    </source>
</evidence>
<reference evidence="25" key="2">
    <citation type="journal article" date="2017" name="Sci. Adv.">
        <title>A tail of two voltages: Proteomic comparison of the three electric organs of the electric eel.</title>
        <authorList>
            <person name="Traeger L.L."/>
            <person name="Sabat G."/>
            <person name="Barrett-Wilt G.A."/>
            <person name="Wells G.B."/>
            <person name="Sussman M.R."/>
        </authorList>
    </citation>
    <scope>NUCLEOTIDE SEQUENCE [LARGE SCALE GENOMIC DNA]</scope>
</reference>
<evidence type="ECO:0000256" key="15">
    <source>
        <dbReference type="ARBA" id="ARBA00023157"/>
    </source>
</evidence>
<dbReference type="FunFam" id="1.25.50.20:FF:000012">
    <property type="entry name" value="Aminopeptidase N"/>
    <property type="match status" value="1"/>
</dbReference>
<keyword evidence="4 20" id="KW-0031">Aminopeptidase</keyword>
<evidence type="ECO:0000256" key="9">
    <source>
        <dbReference type="ARBA" id="ARBA00022801"/>
    </source>
</evidence>
<dbReference type="GO" id="GO:0005737">
    <property type="term" value="C:cytoplasm"/>
    <property type="evidence" value="ECO:0007669"/>
    <property type="project" value="TreeGrafter"/>
</dbReference>
<evidence type="ECO:0000256" key="11">
    <source>
        <dbReference type="ARBA" id="ARBA00022968"/>
    </source>
</evidence>
<feature type="domain" description="ERAP1-like C-terminal" evidence="22">
    <location>
        <begin position="613"/>
        <end position="939"/>
    </location>
</feature>
<keyword evidence="7 20" id="KW-0812">Transmembrane</keyword>
<evidence type="ECO:0000259" key="22">
    <source>
        <dbReference type="Pfam" id="PF11838"/>
    </source>
</evidence>
<dbReference type="FunFam" id="2.60.40.1910:FF:000005">
    <property type="entry name" value="Aminopeptidase"/>
    <property type="match status" value="1"/>
</dbReference>
<keyword evidence="5" id="KW-1003">Cell membrane</keyword>
<evidence type="ECO:0000256" key="6">
    <source>
        <dbReference type="ARBA" id="ARBA00022670"/>
    </source>
</evidence>
<dbReference type="GO" id="GO:0043171">
    <property type="term" value="P:peptide catabolic process"/>
    <property type="evidence" value="ECO:0007669"/>
    <property type="project" value="TreeGrafter"/>
</dbReference>
<dbReference type="InterPro" id="IPR045357">
    <property type="entry name" value="Aminopeptidase_N-like_N"/>
</dbReference>
<evidence type="ECO:0000256" key="8">
    <source>
        <dbReference type="ARBA" id="ARBA00022723"/>
    </source>
</evidence>
<protein>
    <recommendedName>
        <fullName evidence="20">Aminopeptidase</fullName>
        <ecNumber evidence="20">3.4.11.-</ecNumber>
    </recommendedName>
</protein>
<keyword evidence="15" id="KW-1015">Disulfide bond</keyword>
<evidence type="ECO:0000256" key="19">
    <source>
        <dbReference type="PIRSR" id="PIRSR634016-4"/>
    </source>
</evidence>
<evidence type="ECO:0000256" key="12">
    <source>
        <dbReference type="ARBA" id="ARBA00022989"/>
    </source>
</evidence>
<proteinExistence type="inferred from homology"/>
<reference evidence="24" key="3">
    <citation type="submission" date="2020-05" db="EMBL/GenBank/DDBJ databases">
        <title>Electrophorus electricus (electric eel) genome, fEleEle1, primary haplotype.</title>
        <authorList>
            <person name="Myers G."/>
            <person name="Meyer A."/>
            <person name="Fedrigo O."/>
            <person name="Formenti G."/>
            <person name="Rhie A."/>
            <person name="Tracey A."/>
            <person name="Sims Y."/>
            <person name="Jarvis E.D."/>
        </authorList>
    </citation>
    <scope>NUCLEOTIDE SEQUENCE [LARGE SCALE GENOMIC DNA]</scope>
</reference>
<dbReference type="InterPro" id="IPR042097">
    <property type="entry name" value="Aminopeptidase_N-like_N_sf"/>
</dbReference>
<dbReference type="CDD" id="cd09601">
    <property type="entry name" value="M1_APN-Q_like"/>
    <property type="match status" value="1"/>
</dbReference>
<dbReference type="PANTHER" id="PTHR11533">
    <property type="entry name" value="PROTEASE M1 ZINC METALLOPROTEASE"/>
    <property type="match status" value="1"/>
</dbReference>
<dbReference type="InterPro" id="IPR024571">
    <property type="entry name" value="ERAP1-like_C_dom"/>
</dbReference>
<dbReference type="EC" id="3.4.11.-" evidence="20"/>
<keyword evidence="12 20" id="KW-1133">Transmembrane helix</keyword>
<dbReference type="AlphaFoldDB" id="A0A4W4GDR2"/>
<dbReference type="InterPro" id="IPR014782">
    <property type="entry name" value="Peptidase_M1_dom"/>
</dbReference>
<evidence type="ECO:0000256" key="4">
    <source>
        <dbReference type="ARBA" id="ARBA00022438"/>
    </source>
</evidence>
<keyword evidence="16" id="KW-0325">Glycoprotein</keyword>
<dbReference type="GO" id="GO:0005615">
    <property type="term" value="C:extracellular space"/>
    <property type="evidence" value="ECO:0007669"/>
    <property type="project" value="TreeGrafter"/>
</dbReference>
<dbReference type="Ensembl" id="ENSEEET00000034886.2">
    <property type="protein sequence ID" value="ENSEEEP00000034483.2"/>
    <property type="gene ID" value="ENSEEEG00000016410.2"/>
</dbReference>
<keyword evidence="14 20" id="KW-0472">Membrane</keyword>
<dbReference type="Gene3D" id="2.60.40.1730">
    <property type="entry name" value="tricorn interacting facor f3 domain"/>
    <property type="match status" value="1"/>
</dbReference>
<keyword evidence="9 20" id="KW-0378">Hydrolase</keyword>
<evidence type="ECO:0000313" key="25">
    <source>
        <dbReference type="Proteomes" id="UP000314983"/>
    </source>
</evidence>
<dbReference type="SUPFAM" id="SSF55486">
    <property type="entry name" value="Metalloproteases ('zincins'), catalytic domain"/>
    <property type="match status" value="1"/>
</dbReference>
<evidence type="ECO:0000256" key="13">
    <source>
        <dbReference type="ARBA" id="ARBA00023049"/>
    </source>
</evidence>
<dbReference type="GeneTree" id="ENSGT00940000154876"/>
<dbReference type="Pfam" id="PF11838">
    <property type="entry name" value="ERAP1_C"/>
    <property type="match status" value="1"/>
</dbReference>
<name>A0A4W4GDR2_ELEEL</name>
<comment type="subcellular location">
    <subcellularLocation>
        <location evidence="1">Cell membrane</location>
        <topology evidence="1">Single-pass type II membrane protein</topology>
    </subcellularLocation>
</comment>
<dbReference type="Gene3D" id="1.10.390.10">
    <property type="entry name" value="Neutral Protease Domain 2"/>
    <property type="match status" value="1"/>
</dbReference>
<gene>
    <name evidence="24" type="primary">ANPEP</name>
</gene>
<keyword evidence="11" id="KW-0735">Signal-anchor</keyword>
<feature type="domain" description="Aminopeptidase N-like N-terminal" evidence="23">
    <location>
        <begin position="76"/>
        <end position="274"/>
    </location>
</feature>
<dbReference type="InterPro" id="IPR027268">
    <property type="entry name" value="Peptidase_M4/M1_CTD_sf"/>
</dbReference>
<feature type="transmembrane region" description="Helical" evidence="20">
    <location>
        <begin position="34"/>
        <end position="53"/>
    </location>
</feature>
<evidence type="ECO:0000313" key="24">
    <source>
        <dbReference type="Ensembl" id="ENSEEEP00000034483.2"/>
    </source>
</evidence>
<evidence type="ECO:0000256" key="7">
    <source>
        <dbReference type="ARBA" id="ARBA00022692"/>
    </source>
</evidence>
<dbReference type="GO" id="GO:0008270">
    <property type="term" value="F:zinc ion binding"/>
    <property type="evidence" value="ECO:0007669"/>
    <property type="project" value="UniProtKB-UniRule"/>
</dbReference>
<feature type="domain" description="Peptidase M1 membrane alanine aminopeptidase" evidence="21">
    <location>
        <begin position="311"/>
        <end position="538"/>
    </location>
</feature>
<organism evidence="24 25">
    <name type="scientific">Electrophorus electricus</name>
    <name type="common">Electric eel</name>
    <name type="synonym">Gymnotus electricus</name>
    <dbReference type="NCBI Taxonomy" id="8005"/>
    <lineage>
        <taxon>Eukaryota</taxon>
        <taxon>Metazoa</taxon>
        <taxon>Chordata</taxon>
        <taxon>Craniata</taxon>
        <taxon>Vertebrata</taxon>
        <taxon>Euteleostomi</taxon>
        <taxon>Actinopterygii</taxon>
        <taxon>Neopterygii</taxon>
        <taxon>Teleostei</taxon>
        <taxon>Ostariophysi</taxon>
        <taxon>Gymnotiformes</taxon>
        <taxon>Gymnotoidei</taxon>
        <taxon>Gymnotidae</taxon>
        <taxon>Electrophorus</taxon>
    </lineage>
</organism>
<evidence type="ECO:0000256" key="2">
    <source>
        <dbReference type="ARBA" id="ARBA00010136"/>
    </source>
</evidence>
<feature type="binding site" evidence="18">
    <location>
        <position position="406"/>
    </location>
    <ligand>
        <name>Zn(2+)</name>
        <dbReference type="ChEBI" id="CHEBI:29105"/>
        <note>catalytic</note>
    </ligand>
</feature>
<evidence type="ECO:0000256" key="17">
    <source>
        <dbReference type="PIRSR" id="PIRSR634016-1"/>
    </source>
</evidence>
<reference evidence="24" key="4">
    <citation type="submission" date="2025-08" db="UniProtKB">
        <authorList>
            <consortium name="Ensembl"/>
        </authorList>
    </citation>
    <scope>IDENTIFICATION</scope>
</reference>
<dbReference type="InterPro" id="IPR034016">
    <property type="entry name" value="M1_APN-typ"/>
</dbReference>
<evidence type="ECO:0000256" key="20">
    <source>
        <dbReference type="RuleBase" id="RU364040"/>
    </source>
</evidence>
<reference evidence="25" key="1">
    <citation type="journal article" date="2014" name="Science">
        <title>Nonhuman genetics. Genomic basis for the convergent evolution of electric organs.</title>
        <authorList>
            <person name="Gallant J.R."/>
            <person name="Traeger L.L."/>
            <person name="Volkening J.D."/>
            <person name="Moffett H."/>
            <person name="Chen P.H."/>
            <person name="Novina C.D."/>
            <person name="Phillips G.N.Jr."/>
            <person name="Anand R."/>
            <person name="Wells G.B."/>
            <person name="Pinch M."/>
            <person name="Guth R."/>
            <person name="Unguez G.A."/>
            <person name="Albert J.S."/>
            <person name="Zakon H.H."/>
            <person name="Samanta M.P."/>
            <person name="Sussman M.R."/>
        </authorList>
    </citation>
    <scope>NUCLEOTIDE SEQUENCE [LARGE SCALE GENOMIC DNA]</scope>
</reference>
<keyword evidence="25" id="KW-1185">Reference proteome</keyword>
<keyword evidence="13 20" id="KW-0482">Metalloprotease</keyword>
<evidence type="ECO:0000256" key="3">
    <source>
        <dbReference type="ARBA" id="ARBA00011738"/>
    </source>
</evidence>
<dbReference type="Pfam" id="PF01433">
    <property type="entry name" value="Peptidase_M1"/>
    <property type="match status" value="1"/>
</dbReference>
<dbReference type="InterPro" id="IPR050344">
    <property type="entry name" value="Peptidase_M1_aminopeptidases"/>
</dbReference>
<dbReference type="InterPro" id="IPR001930">
    <property type="entry name" value="Peptidase_M1"/>
</dbReference>
<evidence type="ECO:0000259" key="23">
    <source>
        <dbReference type="Pfam" id="PF17900"/>
    </source>
</evidence>
<feature type="active site" description="Proton acceptor" evidence="17">
    <location>
        <position position="384"/>
    </location>
</feature>
<feature type="binding site" evidence="18">
    <location>
        <position position="387"/>
    </location>
    <ligand>
        <name>Zn(2+)</name>
        <dbReference type="ChEBI" id="CHEBI:29105"/>
        <note>catalytic</note>
    </ligand>
</feature>
<accession>A0A4W4GDR2</accession>
<dbReference type="GO" id="GO:0042277">
    <property type="term" value="F:peptide binding"/>
    <property type="evidence" value="ECO:0007669"/>
    <property type="project" value="TreeGrafter"/>
</dbReference>
<evidence type="ECO:0000256" key="1">
    <source>
        <dbReference type="ARBA" id="ARBA00004401"/>
    </source>
</evidence>
<dbReference type="GO" id="GO:0070006">
    <property type="term" value="F:metalloaminopeptidase activity"/>
    <property type="evidence" value="ECO:0007669"/>
    <property type="project" value="TreeGrafter"/>
</dbReference>
<reference evidence="24" key="5">
    <citation type="submission" date="2025-09" db="UniProtKB">
        <authorList>
            <consortium name="Ensembl"/>
        </authorList>
    </citation>
    <scope>IDENTIFICATION</scope>
</reference>
<dbReference type="FunFam" id="2.60.40.1730:FF:000001">
    <property type="entry name" value="Leucyl-cystinyl aminopeptidase"/>
    <property type="match status" value="1"/>
</dbReference>
<evidence type="ECO:0000256" key="16">
    <source>
        <dbReference type="ARBA" id="ARBA00023180"/>
    </source>
</evidence>
<dbReference type="PRINTS" id="PR00756">
    <property type="entry name" value="ALADIPTASE"/>
</dbReference>
<comment type="similarity">
    <text evidence="2 20">Belongs to the peptidase M1 family.</text>
</comment>
<evidence type="ECO:0000256" key="10">
    <source>
        <dbReference type="ARBA" id="ARBA00022833"/>
    </source>
</evidence>
<dbReference type="GO" id="GO:0006508">
    <property type="term" value="P:proteolysis"/>
    <property type="evidence" value="ECO:0007669"/>
    <property type="project" value="UniProtKB-KW"/>
</dbReference>
<keyword evidence="8 18" id="KW-0479">Metal-binding</keyword>
<feature type="site" description="Transition state stabilizer" evidence="19">
    <location>
        <position position="472"/>
    </location>
</feature>
<dbReference type="Gene3D" id="1.25.50.20">
    <property type="match status" value="1"/>
</dbReference>
<comment type="cofactor">
    <cofactor evidence="18 20">
        <name>Zn(2+)</name>
        <dbReference type="ChEBI" id="CHEBI:29105"/>
    </cofactor>
    <text evidence="18 20">Binds 1 zinc ion per subunit.</text>
</comment>
<evidence type="ECO:0000259" key="21">
    <source>
        <dbReference type="Pfam" id="PF01433"/>
    </source>
</evidence>
<keyword evidence="6 20" id="KW-0645">Protease</keyword>
<comment type="subunit">
    <text evidence="3">Homodimer.</text>
</comment>
<evidence type="ECO:0000256" key="5">
    <source>
        <dbReference type="ARBA" id="ARBA00022475"/>
    </source>
</evidence>
<feature type="binding site" evidence="18">
    <location>
        <position position="383"/>
    </location>
    <ligand>
        <name>Zn(2+)</name>
        <dbReference type="ChEBI" id="CHEBI:29105"/>
        <note>catalytic</note>
    </ligand>
</feature>
<dbReference type="Gene3D" id="2.60.40.1910">
    <property type="match status" value="1"/>
</dbReference>
<evidence type="ECO:0000256" key="18">
    <source>
        <dbReference type="PIRSR" id="PIRSR634016-3"/>
    </source>
</evidence>
<dbReference type="Pfam" id="PF17900">
    <property type="entry name" value="Peptidase_M1_N"/>
    <property type="match status" value="1"/>
</dbReference>
<dbReference type="SUPFAM" id="SSF63737">
    <property type="entry name" value="Leukotriene A4 hydrolase N-terminal domain"/>
    <property type="match status" value="1"/>
</dbReference>